<dbReference type="Proteomes" id="UP000559256">
    <property type="component" value="Unassembled WGS sequence"/>
</dbReference>
<protein>
    <recommendedName>
        <fullName evidence="9">Heme haloperoxidase family profile domain-containing protein</fullName>
    </recommendedName>
</protein>
<comment type="caution">
    <text evidence="10">The sequence shown here is derived from an EMBL/GenBank/DDBJ whole genome shotgun (WGS) entry which is preliminary data.</text>
</comment>
<evidence type="ECO:0000256" key="7">
    <source>
        <dbReference type="ARBA" id="ARBA00025795"/>
    </source>
</evidence>
<dbReference type="PANTHER" id="PTHR33577">
    <property type="entry name" value="STERIGMATOCYSTIN BIOSYNTHESIS PEROXIDASE STCC-RELATED"/>
    <property type="match status" value="1"/>
</dbReference>
<dbReference type="SUPFAM" id="SSF47571">
    <property type="entry name" value="Cloroperoxidase"/>
    <property type="match status" value="1"/>
</dbReference>
<dbReference type="GO" id="GO:0046872">
    <property type="term" value="F:metal ion binding"/>
    <property type="evidence" value="ECO:0007669"/>
    <property type="project" value="UniProtKB-KW"/>
</dbReference>
<keyword evidence="6" id="KW-0408">Iron</keyword>
<name>A0A8H5FC14_9AGAR</name>
<evidence type="ECO:0000256" key="5">
    <source>
        <dbReference type="ARBA" id="ARBA00023002"/>
    </source>
</evidence>
<evidence type="ECO:0000256" key="2">
    <source>
        <dbReference type="ARBA" id="ARBA00022559"/>
    </source>
</evidence>
<dbReference type="OrthoDB" id="407298at2759"/>
<feature type="signal peptide" evidence="8">
    <location>
        <begin position="1"/>
        <end position="19"/>
    </location>
</feature>
<evidence type="ECO:0000313" key="11">
    <source>
        <dbReference type="Proteomes" id="UP000559256"/>
    </source>
</evidence>
<dbReference type="EMBL" id="JAACJM010000327">
    <property type="protein sequence ID" value="KAF5331319.1"/>
    <property type="molecule type" value="Genomic_DNA"/>
</dbReference>
<dbReference type="InterPro" id="IPR036851">
    <property type="entry name" value="Chloroperoxidase-like_sf"/>
</dbReference>
<evidence type="ECO:0000256" key="1">
    <source>
        <dbReference type="ARBA" id="ARBA00001970"/>
    </source>
</evidence>
<dbReference type="InterPro" id="IPR000028">
    <property type="entry name" value="Chloroperoxidase"/>
</dbReference>
<evidence type="ECO:0000313" key="10">
    <source>
        <dbReference type="EMBL" id="KAF5331319.1"/>
    </source>
</evidence>
<evidence type="ECO:0000256" key="3">
    <source>
        <dbReference type="ARBA" id="ARBA00022617"/>
    </source>
</evidence>
<feature type="domain" description="Heme haloperoxidase family profile" evidence="9">
    <location>
        <begin position="29"/>
        <end position="246"/>
    </location>
</feature>
<gene>
    <name evidence="10" type="ORF">D9758_015792</name>
</gene>
<organism evidence="10 11">
    <name type="scientific">Tetrapyrgos nigripes</name>
    <dbReference type="NCBI Taxonomy" id="182062"/>
    <lineage>
        <taxon>Eukaryota</taxon>
        <taxon>Fungi</taxon>
        <taxon>Dikarya</taxon>
        <taxon>Basidiomycota</taxon>
        <taxon>Agaricomycotina</taxon>
        <taxon>Agaricomycetes</taxon>
        <taxon>Agaricomycetidae</taxon>
        <taxon>Agaricales</taxon>
        <taxon>Marasmiineae</taxon>
        <taxon>Marasmiaceae</taxon>
        <taxon>Tetrapyrgos</taxon>
    </lineage>
</organism>
<keyword evidence="3" id="KW-0349">Heme</keyword>
<keyword evidence="2" id="KW-0575">Peroxidase</keyword>
<keyword evidence="4" id="KW-0479">Metal-binding</keyword>
<evidence type="ECO:0000256" key="4">
    <source>
        <dbReference type="ARBA" id="ARBA00022723"/>
    </source>
</evidence>
<keyword evidence="8" id="KW-0732">Signal</keyword>
<dbReference type="GO" id="GO:0004601">
    <property type="term" value="F:peroxidase activity"/>
    <property type="evidence" value="ECO:0007669"/>
    <property type="project" value="UniProtKB-KW"/>
</dbReference>
<evidence type="ECO:0000256" key="8">
    <source>
        <dbReference type="SAM" id="SignalP"/>
    </source>
</evidence>
<reference evidence="10 11" key="1">
    <citation type="journal article" date="2020" name="ISME J.">
        <title>Uncovering the hidden diversity of litter-decomposition mechanisms in mushroom-forming fungi.</title>
        <authorList>
            <person name="Floudas D."/>
            <person name="Bentzer J."/>
            <person name="Ahren D."/>
            <person name="Johansson T."/>
            <person name="Persson P."/>
            <person name="Tunlid A."/>
        </authorList>
    </citation>
    <scope>NUCLEOTIDE SEQUENCE [LARGE SCALE GENOMIC DNA]</scope>
    <source>
        <strain evidence="10 11">CBS 291.85</strain>
    </source>
</reference>
<feature type="chain" id="PRO_5034201901" description="Heme haloperoxidase family profile domain-containing protein" evidence="8">
    <location>
        <begin position="20"/>
        <end position="267"/>
    </location>
</feature>
<dbReference type="AlphaFoldDB" id="A0A8H5FC14"/>
<comment type="similarity">
    <text evidence="7">Belongs to the chloroperoxidase family.</text>
</comment>
<comment type="cofactor">
    <cofactor evidence="1">
        <name>heme b</name>
        <dbReference type="ChEBI" id="CHEBI:60344"/>
    </cofactor>
</comment>
<keyword evidence="5" id="KW-0560">Oxidoreductase</keyword>
<dbReference type="Pfam" id="PF01328">
    <property type="entry name" value="Peroxidase_2"/>
    <property type="match status" value="1"/>
</dbReference>
<accession>A0A8H5FC14</accession>
<dbReference type="Gene3D" id="1.10.489.10">
    <property type="entry name" value="Chloroperoxidase-like"/>
    <property type="match status" value="1"/>
</dbReference>
<dbReference type="PROSITE" id="PS51405">
    <property type="entry name" value="HEME_HALOPEROXIDASE"/>
    <property type="match status" value="1"/>
</dbReference>
<keyword evidence="11" id="KW-1185">Reference proteome</keyword>
<evidence type="ECO:0000256" key="6">
    <source>
        <dbReference type="ARBA" id="ARBA00023004"/>
    </source>
</evidence>
<sequence>MFGLIRLFSFFVIFEGIVAMVSPYQNQTESHHFQAPGEGDVRSPCPFLNVLANHGYVPRSGKNVTIPDIVKGGREGFNVGPNFFRLTGKYGLLTSPNIDSFNLDDLNLRGYIEMDTFLTRPDAFFAPNNTNLPFNETVYQTMASSNPGVDYYNVTSQAQVQDARLNHSIANNPELVNDATSLFARSAASALILSILGDPKTGVAKKSVVDTLMREERMPDGWKRPEDVIDVDTIRPLTQAIMDVSNWPGPNNGTYPGAQQLVIFGGF</sequence>
<proteinExistence type="inferred from homology"/>
<evidence type="ECO:0000259" key="9">
    <source>
        <dbReference type="PROSITE" id="PS51405"/>
    </source>
</evidence>
<dbReference type="PANTHER" id="PTHR33577:SF19">
    <property type="entry name" value="HEME HALOPEROXIDASE FAMILY PROFILE DOMAIN-CONTAINING PROTEIN-RELATED"/>
    <property type="match status" value="1"/>
</dbReference>